<organism evidence="3 4">
    <name type="scientific">Pedobacter frigiditerrae</name>
    <dbReference type="NCBI Taxonomy" id="2530452"/>
    <lineage>
        <taxon>Bacteria</taxon>
        <taxon>Pseudomonadati</taxon>
        <taxon>Bacteroidota</taxon>
        <taxon>Sphingobacteriia</taxon>
        <taxon>Sphingobacteriales</taxon>
        <taxon>Sphingobacteriaceae</taxon>
        <taxon>Pedobacter</taxon>
    </lineage>
</organism>
<dbReference type="OrthoDB" id="654178at2"/>
<accession>A0A4V2MHL2</accession>
<dbReference type="RefSeq" id="WP_131555574.1">
    <property type="nucleotide sequence ID" value="NZ_SJSK01000008.1"/>
</dbReference>
<dbReference type="Gene3D" id="2.40.160.20">
    <property type="match status" value="1"/>
</dbReference>
<dbReference type="Pfam" id="PF19573">
    <property type="entry name" value="DUF6089"/>
    <property type="match status" value="1"/>
</dbReference>
<keyword evidence="4" id="KW-1185">Reference proteome</keyword>
<evidence type="ECO:0000313" key="4">
    <source>
        <dbReference type="Proteomes" id="UP000292884"/>
    </source>
</evidence>
<evidence type="ECO:0000256" key="1">
    <source>
        <dbReference type="SAM" id="SignalP"/>
    </source>
</evidence>
<name>A0A4V2MHL2_9SPHI</name>
<reference evidence="3 4" key="1">
    <citation type="submission" date="2019-02" db="EMBL/GenBank/DDBJ databases">
        <title>Pedobacter sp. RP-1-13 sp. nov., isolated from Arctic soil.</title>
        <authorList>
            <person name="Dahal R.H."/>
        </authorList>
    </citation>
    <scope>NUCLEOTIDE SEQUENCE [LARGE SCALE GENOMIC DNA]</scope>
    <source>
        <strain evidence="3 4">RP-1-13</strain>
    </source>
</reference>
<dbReference type="EMBL" id="SJSK01000008">
    <property type="protein sequence ID" value="TCC86956.1"/>
    <property type="molecule type" value="Genomic_DNA"/>
</dbReference>
<dbReference type="SUPFAM" id="SSF56925">
    <property type="entry name" value="OMPA-like"/>
    <property type="match status" value="1"/>
</dbReference>
<dbReference type="Proteomes" id="UP000292884">
    <property type="component" value="Unassembled WGS sequence"/>
</dbReference>
<feature type="signal peptide" evidence="1">
    <location>
        <begin position="1"/>
        <end position="21"/>
    </location>
</feature>
<protein>
    <recommendedName>
        <fullName evidence="2">DUF6089 domain-containing protein</fullName>
    </recommendedName>
</protein>
<evidence type="ECO:0000259" key="2">
    <source>
        <dbReference type="Pfam" id="PF19573"/>
    </source>
</evidence>
<gene>
    <name evidence="3" type="ORF">EZ428_22385</name>
</gene>
<sequence length="271" mass="30427">MGKIKVAFLFLFSFFSGYSVSAQQVEVGINAGGASYLGDLNQYNPVKISGISAGVFAKLNFDPHFGLGLHYNYGKIKATDSHASNAQFRDRNLSFYTPLNEVSLLFDFNLFDLYSYGPKRRFTPYIFAGIGAVLFQPKTEFKDEEYLLRLYNTEGQSKSYKNYTITIPYGVGARYKLKNNWTIFSQIGYRSPLTDYIDDVSGVYPKANAWTGTSTANPTISKALSDRSGEQTGVYLGDPGTQRGDFRKRDNYMFVGIGISYTFVSQKCFTF</sequence>
<dbReference type="InterPro" id="IPR011250">
    <property type="entry name" value="OMP/PagP_B-barrel"/>
</dbReference>
<keyword evidence="1" id="KW-0732">Signal</keyword>
<dbReference type="InterPro" id="IPR045743">
    <property type="entry name" value="DUF6089"/>
</dbReference>
<comment type="caution">
    <text evidence="3">The sequence shown here is derived from an EMBL/GenBank/DDBJ whole genome shotgun (WGS) entry which is preliminary data.</text>
</comment>
<evidence type="ECO:0000313" key="3">
    <source>
        <dbReference type="EMBL" id="TCC86956.1"/>
    </source>
</evidence>
<feature type="chain" id="PRO_5020719022" description="DUF6089 domain-containing protein" evidence="1">
    <location>
        <begin position="22"/>
        <end position="271"/>
    </location>
</feature>
<dbReference type="AlphaFoldDB" id="A0A4V2MHL2"/>
<feature type="domain" description="DUF6089" evidence="2">
    <location>
        <begin position="7"/>
        <end position="210"/>
    </location>
</feature>
<proteinExistence type="predicted"/>